<dbReference type="InterPro" id="IPR045107">
    <property type="entry name" value="SAC3/GANP/THP3"/>
</dbReference>
<sequence length="380" mass="41395">MATTAPAKRLSDEGAAPAKKMVKLSSSNILNGTTVASRVPAASKVVKLSSSTLTAVACPVKTKLVKTNSASPIAIDGLDLTAEALEDRTLRFNSTSASTIVSLKGTGGPSGPPERRQLGQDGARAGGLKGTSTALERPYLRLHFEPDPSTIRPPHVLLEALSLVKRKWVEGPDYAHASEQLMSIQQDCRLQGLEGDLVSDAYETHARIAIERGELGDLSRTMSALSELYYAATIKGNARSPNCHEFIAYRMLYSMREEREVLENLTVLYAQLTAADRATADIAFAARVGQALLCSDYATFFRLYEGAPKMAGYIMDFFVDRVRGAALQVYLRSMGPAVEVDDLKHLLSFAKRKECFRFLRERGVVFTEDKRAVDAKASRA</sequence>
<gene>
    <name evidence="3" type="ORF">CCUR1050_LOCUS3541</name>
</gene>
<dbReference type="PANTHER" id="PTHR12436">
    <property type="entry name" value="80 KDA MCM3-ASSOCIATED PROTEIN"/>
    <property type="match status" value="1"/>
</dbReference>
<dbReference type="PANTHER" id="PTHR12436:SF4">
    <property type="entry name" value="LEUKOCYTE RECEPTOR CLUSTER MEMBER 8"/>
    <property type="match status" value="1"/>
</dbReference>
<protein>
    <recommendedName>
        <fullName evidence="2">SAC3/GANP/THP3 conserved domain-containing protein</fullName>
    </recommendedName>
</protein>
<dbReference type="AlphaFoldDB" id="A0A7S0M0R8"/>
<dbReference type="EMBL" id="HBEZ01006237">
    <property type="protein sequence ID" value="CAD8625864.1"/>
    <property type="molecule type" value="Transcribed_RNA"/>
</dbReference>
<feature type="region of interest" description="Disordered" evidence="1">
    <location>
        <begin position="101"/>
        <end position="130"/>
    </location>
</feature>
<evidence type="ECO:0000256" key="1">
    <source>
        <dbReference type="SAM" id="MobiDB-lite"/>
    </source>
</evidence>
<name>A0A7S0M0R8_9CRYP</name>
<reference evidence="3" key="1">
    <citation type="submission" date="2021-01" db="EMBL/GenBank/DDBJ databases">
        <authorList>
            <person name="Corre E."/>
            <person name="Pelletier E."/>
            <person name="Niang G."/>
            <person name="Scheremetjew M."/>
            <person name="Finn R."/>
            <person name="Kale V."/>
            <person name="Holt S."/>
            <person name="Cochrane G."/>
            <person name="Meng A."/>
            <person name="Brown T."/>
            <person name="Cohen L."/>
        </authorList>
    </citation>
    <scope>NUCLEOTIDE SEQUENCE</scope>
    <source>
        <strain evidence="3">CCAP979/52</strain>
    </source>
</reference>
<dbReference type="Pfam" id="PF03399">
    <property type="entry name" value="SAC3_GANP"/>
    <property type="match status" value="1"/>
</dbReference>
<dbReference type="Gene3D" id="1.25.40.990">
    <property type="match status" value="1"/>
</dbReference>
<feature type="domain" description="SAC3/GANP/THP3 conserved" evidence="2">
    <location>
        <begin position="145"/>
        <end position="367"/>
    </location>
</feature>
<organism evidence="3">
    <name type="scientific">Cryptomonas curvata</name>
    <dbReference type="NCBI Taxonomy" id="233186"/>
    <lineage>
        <taxon>Eukaryota</taxon>
        <taxon>Cryptophyceae</taxon>
        <taxon>Cryptomonadales</taxon>
        <taxon>Cryptomonadaceae</taxon>
        <taxon>Cryptomonas</taxon>
    </lineage>
</organism>
<evidence type="ECO:0000313" key="3">
    <source>
        <dbReference type="EMBL" id="CAD8625864.1"/>
    </source>
</evidence>
<accession>A0A7S0M0R8</accession>
<proteinExistence type="predicted"/>
<dbReference type="InterPro" id="IPR005062">
    <property type="entry name" value="SAC3/GANP/THP3_conserved"/>
</dbReference>
<evidence type="ECO:0000259" key="2">
    <source>
        <dbReference type="Pfam" id="PF03399"/>
    </source>
</evidence>
<dbReference type="GO" id="GO:0005634">
    <property type="term" value="C:nucleus"/>
    <property type="evidence" value="ECO:0007669"/>
    <property type="project" value="TreeGrafter"/>
</dbReference>